<dbReference type="Gene3D" id="3.30.250.20">
    <property type="entry name" value="L1 transposable element, C-terminal domain"/>
    <property type="match status" value="1"/>
</dbReference>
<gene>
    <name evidence="1" type="ORF">PECUL_23A008470</name>
</gene>
<evidence type="ECO:0000313" key="1">
    <source>
        <dbReference type="EMBL" id="CAH2316707.1"/>
    </source>
</evidence>
<dbReference type="InterPro" id="IPR042566">
    <property type="entry name" value="L1_C"/>
</dbReference>
<dbReference type="EMBL" id="OW240920">
    <property type="protein sequence ID" value="CAH2316707.1"/>
    <property type="molecule type" value="Genomic_DNA"/>
</dbReference>
<evidence type="ECO:0000313" key="2">
    <source>
        <dbReference type="Proteomes" id="UP001295444"/>
    </source>
</evidence>
<reference evidence="1" key="1">
    <citation type="submission" date="2022-03" db="EMBL/GenBank/DDBJ databases">
        <authorList>
            <person name="Alioto T."/>
            <person name="Alioto T."/>
            <person name="Gomez Garrido J."/>
        </authorList>
    </citation>
    <scope>NUCLEOTIDE SEQUENCE</scope>
</reference>
<name>A0AAD1WQ27_PELCU</name>
<keyword evidence="2" id="KW-1185">Reference proteome</keyword>
<dbReference type="AlphaFoldDB" id="A0AAD1WQ27"/>
<dbReference type="Proteomes" id="UP001295444">
    <property type="component" value="Chromosome 09"/>
</dbReference>
<protein>
    <submittedName>
        <fullName evidence="1">Uncharacterized protein</fullName>
    </submittedName>
</protein>
<accession>A0AAD1WQ27</accession>
<proteinExistence type="predicted"/>
<organism evidence="1 2">
    <name type="scientific">Pelobates cultripes</name>
    <name type="common">Western spadefoot toad</name>
    <dbReference type="NCBI Taxonomy" id="61616"/>
    <lineage>
        <taxon>Eukaryota</taxon>
        <taxon>Metazoa</taxon>
        <taxon>Chordata</taxon>
        <taxon>Craniata</taxon>
        <taxon>Vertebrata</taxon>
        <taxon>Euteleostomi</taxon>
        <taxon>Amphibia</taxon>
        <taxon>Batrachia</taxon>
        <taxon>Anura</taxon>
        <taxon>Pelobatoidea</taxon>
        <taxon>Pelobatidae</taxon>
        <taxon>Pelobates</taxon>
    </lineage>
</organism>
<sequence>MYSGPATTKLDLSENYPTIRVFADLSATTFRRRKEFSQVVDTLHAIRFRWGFPTIMLVTREGSIAVITSPEDGLRKLQTWGIHFP</sequence>